<evidence type="ECO:0000313" key="3">
    <source>
        <dbReference type="Proteomes" id="UP000693970"/>
    </source>
</evidence>
<proteinExistence type="predicted"/>
<name>A0A9K3KHW6_9STRA</name>
<dbReference type="PANTHER" id="PTHR10177">
    <property type="entry name" value="CYCLINS"/>
    <property type="match status" value="1"/>
</dbReference>
<dbReference type="Pfam" id="PF00134">
    <property type="entry name" value="Cyclin_N"/>
    <property type="match status" value="1"/>
</dbReference>
<protein>
    <submittedName>
        <fullName evidence="2">Cyclin-like protein</fullName>
    </submittedName>
</protein>
<feature type="domain" description="Cyclin N-terminal" evidence="1">
    <location>
        <begin position="57"/>
        <end position="179"/>
    </location>
</feature>
<dbReference type="EMBL" id="JAGRRH010000023">
    <property type="protein sequence ID" value="KAG7344029.1"/>
    <property type="molecule type" value="Genomic_DNA"/>
</dbReference>
<accession>A0A9K3KHW6</accession>
<dbReference type="InterPro" id="IPR039361">
    <property type="entry name" value="Cyclin"/>
</dbReference>
<organism evidence="2 3">
    <name type="scientific">Nitzschia inconspicua</name>
    <dbReference type="NCBI Taxonomy" id="303405"/>
    <lineage>
        <taxon>Eukaryota</taxon>
        <taxon>Sar</taxon>
        <taxon>Stramenopiles</taxon>
        <taxon>Ochrophyta</taxon>
        <taxon>Bacillariophyta</taxon>
        <taxon>Bacillariophyceae</taxon>
        <taxon>Bacillariophycidae</taxon>
        <taxon>Bacillariales</taxon>
        <taxon>Bacillariaceae</taxon>
        <taxon>Nitzschia</taxon>
    </lineage>
</organism>
<dbReference type="OrthoDB" id="5590282at2759"/>
<sequence length="384" mass="43166">MVSPVTYPFHGRSDAQLCIDQLCTMLQVEESYRVPFVPCESSCSHNTGTGHRHPFGDWRRKITQWSFKVIDHFKMDREIVSSAMNILDRYLALETARTYGMDSCPCPECQNSVDSRTFQLAAMTALYLAMKASDSGEDHSSSCRKLRLQSFVELSRGQFSAEDILAMERTVLQELKWKVYPPTPMAAVSYLLRLMPSHMALPYSYRKSYDLVLHVLHELSRYLTELSVCLGSVCLAHTPSQVAYASILLSMELLTASALPMLVRNAFNEAVVSTSSLSGGTILTPNDEVIRSLQDRLRHSFWPEMLMEDCEYAELGHPISMAKDYGLLDLSFFMGSNSLASTTPPVTSTFHYHPQGFVQAQQDEQYVLKSGMEGSPISVARQYA</sequence>
<dbReference type="Proteomes" id="UP000693970">
    <property type="component" value="Unassembled WGS sequence"/>
</dbReference>
<dbReference type="FunFam" id="1.10.472.10:FF:000093">
    <property type="entry name" value="Predicted protein"/>
    <property type="match status" value="1"/>
</dbReference>
<evidence type="ECO:0000259" key="1">
    <source>
        <dbReference type="Pfam" id="PF00134"/>
    </source>
</evidence>
<dbReference type="InterPro" id="IPR006671">
    <property type="entry name" value="Cyclin_N"/>
</dbReference>
<keyword evidence="3" id="KW-1185">Reference proteome</keyword>
<reference evidence="2" key="1">
    <citation type="journal article" date="2021" name="Sci. Rep.">
        <title>Diploid genomic architecture of Nitzschia inconspicua, an elite biomass production diatom.</title>
        <authorList>
            <person name="Oliver A."/>
            <person name="Podell S."/>
            <person name="Pinowska A."/>
            <person name="Traller J.C."/>
            <person name="Smith S.R."/>
            <person name="McClure R."/>
            <person name="Beliaev A."/>
            <person name="Bohutskyi P."/>
            <person name="Hill E.A."/>
            <person name="Rabines A."/>
            <person name="Zheng H."/>
            <person name="Allen L.Z."/>
            <person name="Kuo A."/>
            <person name="Grigoriev I.V."/>
            <person name="Allen A.E."/>
            <person name="Hazlebeck D."/>
            <person name="Allen E.E."/>
        </authorList>
    </citation>
    <scope>NUCLEOTIDE SEQUENCE</scope>
    <source>
        <strain evidence="2">Hildebrandi</strain>
    </source>
</reference>
<evidence type="ECO:0000313" key="2">
    <source>
        <dbReference type="EMBL" id="KAG7344029.1"/>
    </source>
</evidence>
<gene>
    <name evidence="2" type="ORF">IV203_022037</name>
</gene>
<reference evidence="2" key="2">
    <citation type="submission" date="2021-04" db="EMBL/GenBank/DDBJ databases">
        <authorList>
            <person name="Podell S."/>
        </authorList>
    </citation>
    <scope>NUCLEOTIDE SEQUENCE</scope>
    <source>
        <strain evidence="2">Hildebrandi</strain>
    </source>
</reference>
<dbReference type="AlphaFoldDB" id="A0A9K3KHW6"/>
<comment type="caution">
    <text evidence="2">The sequence shown here is derived from an EMBL/GenBank/DDBJ whole genome shotgun (WGS) entry which is preliminary data.</text>
</comment>